<feature type="transmembrane region" description="Helical" evidence="1">
    <location>
        <begin position="264"/>
        <end position="285"/>
    </location>
</feature>
<comment type="caution">
    <text evidence="2">The sequence shown here is derived from an EMBL/GenBank/DDBJ whole genome shotgun (WGS) entry which is preliminary data.</text>
</comment>
<dbReference type="RefSeq" id="WP_203784986.1">
    <property type="nucleotide sequence ID" value="NZ_BOMV01000059.1"/>
</dbReference>
<keyword evidence="1" id="KW-1133">Transmembrane helix</keyword>
<sequence length="309" mass="31936">MDPGEDVMHVVAGPVVESADPFDPESRTAELARPGAPSAFLPDPDDPLVPSRSAGLTGWARKVGGVLRRCLAGLVPIGLLAALPMHFFVGRVDDTVVAAPALSDLAGGFGLLLLPLMWVAYFAVSALPLVICLAGTAAVALTEAARGTLPRPGVVWRLVAYRLRPLWVWFAVFGLLTQSLPLLLTADRLGTAVAAPLAVSLGLLSTGVLTFTGLLGSVVLIERGPGPRRATHLSSMAPLAGLVLASLAVTVLPRLADLFLGGPVSTLVAVVTALGWAVAALVTYAHARRAEGPATAVSLYEELSAPEFD</sequence>
<organism evidence="2 3">
    <name type="scientific">Paractinoplanes rishiriensis</name>
    <dbReference type="NCBI Taxonomy" id="1050105"/>
    <lineage>
        <taxon>Bacteria</taxon>
        <taxon>Bacillati</taxon>
        <taxon>Actinomycetota</taxon>
        <taxon>Actinomycetes</taxon>
        <taxon>Micromonosporales</taxon>
        <taxon>Micromonosporaceae</taxon>
        <taxon>Paractinoplanes</taxon>
    </lineage>
</organism>
<protein>
    <submittedName>
        <fullName evidence="2">Uncharacterized protein</fullName>
    </submittedName>
</protein>
<evidence type="ECO:0000313" key="3">
    <source>
        <dbReference type="Proteomes" id="UP000636960"/>
    </source>
</evidence>
<dbReference type="EMBL" id="BOMV01000059">
    <property type="protein sequence ID" value="GIE97953.1"/>
    <property type="molecule type" value="Genomic_DNA"/>
</dbReference>
<dbReference type="Proteomes" id="UP000636960">
    <property type="component" value="Unassembled WGS sequence"/>
</dbReference>
<keyword evidence="3" id="KW-1185">Reference proteome</keyword>
<reference evidence="2" key="1">
    <citation type="submission" date="2021-01" db="EMBL/GenBank/DDBJ databases">
        <title>Whole genome shotgun sequence of Actinoplanes rishiriensis NBRC 108556.</title>
        <authorList>
            <person name="Komaki H."/>
            <person name="Tamura T."/>
        </authorList>
    </citation>
    <scope>NUCLEOTIDE SEQUENCE</scope>
    <source>
        <strain evidence="2">NBRC 108556</strain>
    </source>
</reference>
<feature type="transmembrane region" description="Helical" evidence="1">
    <location>
        <begin position="198"/>
        <end position="221"/>
    </location>
</feature>
<name>A0A919K3K6_9ACTN</name>
<keyword evidence="1" id="KW-0472">Membrane</keyword>
<feature type="transmembrane region" description="Helical" evidence="1">
    <location>
        <begin position="70"/>
        <end position="89"/>
    </location>
</feature>
<feature type="transmembrane region" description="Helical" evidence="1">
    <location>
        <begin position="233"/>
        <end position="252"/>
    </location>
</feature>
<accession>A0A919K3K6</accession>
<evidence type="ECO:0000256" key="1">
    <source>
        <dbReference type="SAM" id="Phobius"/>
    </source>
</evidence>
<feature type="transmembrane region" description="Helical" evidence="1">
    <location>
        <begin position="166"/>
        <end position="186"/>
    </location>
</feature>
<dbReference type="AlphaFoldDB" id="A0A919K3K6"/>
<gene>
    <name evidence="2" type="ORF">Ari01nite_54180</name>
</gene>
<feature type="transmembrane region" description="Helical" evidence="1">
    <location>
        <begin position="109"/>
        <end position="141"/>
    </location>
</feature>
<evidence type="ECO:0000313" key="2">
    <source>
        <dbReference type="EMBL" id="GIE97953.1"/>
    </source>
</evidence>
<keyword evidence="1" id="KW-0812">Transmembrane</keyword>
<proteinExistence type="predicted"/>